<gene>
    <name evidence="1" type="ORF">AMELA_G00243130</name>
</gene>
<reference evidence="1 2" key="1">
    <citation type="submission" date="2020-02" db="EMBL/GenBank/DDBJ databases">
        <title>A chromosome-scale genome assembly of the black bullhead catfish (Ameiurus melas).</title>
        <authorList>
            <person name="Wen M."/>
            <person name="Zham M."/>
            <person name="Cabau C."/>
            <person name="Klopp C."/>
            <person name="Donnadieu C."/>
            <person name="Roques C."/>
            <person name="Bouchez O."/>
            <person name="Lampietro C."/>
            <person name="Jouanno E."/>
            <person name="Herpin A."/>
            <person name="Louis A."/>
            <person name="Berthelot C."/>
            <person name="Parey E."/>
            <person name="Roest-Crollius H."/>
            <person name="Braasch I."/>
            <person name="Postlethwait J."/>
            <person name="Robinson-Rechavi M."/>
            <person name="Echchiki A."/>
            <person name="Begum T."/>
            <person name="Montfort J."/>
            <person name="Schartl M."/>
            <person name="Bobe J."/>
            <person name="Guiguen Y."/>
        </authorList>
    </citation>
    <scope>NUCLEOTIDE SEQUENCE [LARGE SCALE GENOMIC DNA]</scope>
    <source>
        <strain evidence="1">M_S1</strain>
        <tissue evidence="1">Blood</tissue>
    </source>
</reference>
<comment type="caution">
    <text evidence="1">The sequence shown here is derived from an EMBL/GenBank/DDBJ whole genome shotgun (WGS) entry which is preliminary data.</text>
</comment>
<accession>A0A7J5ZWI9</accession>
<sequence length="86" mass="9426">NISAPLDGSSVNIRVFFFSPASGDVIDERQEFPVILCSSLSLTSVSCALKDGQKWCLLCRFLLLLRRPGTRLCSWGSSTVKSVMIT</sequence>
<dbReference type="Proteomes" id="UP000593565">
    <property type="component" value="Unassembled WGS sequence"/>
</dbReference>
<evidence type="ECO:0000313" key="1">
    <source>
        <dbReference type="EMBL" id="KAF4074783.1"/>
    </source>
</evidence>
<feature type="non-terminal residue" evidence="1">
    <location>
        <position position="86"/>
    </location>
</feature>
<keyword evidence="2" id="KW-1185">Reference proteome</keyword>
<organism evidence="1 2">
    <name type="scientific">Ameiurus melas</name>
    <name type="common">Black bullhead</name>
    <name type="synonym">Silurus melas</name>
    <dbReference type="NCBI Taxonomy" id="219545"/>
    <lineage>
        <taxon>Eukaryota</taxon>
        <taxon>Metazoa</taxon>
        <taxon>Chordata</taxon>
        <taxon>Craniata</taxon>
        <taxon>Vertebrata</taxon>
        <taxon>Euteleostomi</taxon>
        <taxon>Actinopterygii</taxon>
        <taxon>Neopterygii</taxon>
        <taxon>Teleostei</taxon>
        <taxon>Ostariophysi</taxon>
        <taxon>Siluriformes</taxon>
        <taxon>Ictaluridae</taxon>
        <taxon>Ameiurus</taxon>
    </lineage>
</organism>
<name>A0A7J5ZWI9_AMEME</name>
<proteinExistence type="predicted"/>
<protein>
    <submittedName>
        <fullName evidence="1">Uncharacterized protein</fullName>
    </submittedName>
</protein>
<evidence type="ECO:0000313" key="2">
    <source>
        <dbReference type="Proteomes" id="UP000593565"/>
    </source>
</evidence>
<dbReference type="AlphaFoldDB" id="A0A7J5ZWI9"/>
<dbReference type="EMBL" id="JAAGNN010000022">
    <property type="protein sequence ID" value="KAF4074783.1"/>
    <property type="molecule type" value="Genomic_DNA"/>
</dbReference>